<evidence type="ECO:0000313" key="2">
    <source>
        <dbReference type="EMBL" id="SVE36697.1"/>
    </source>
</evidence>
<dbReference type="AlphaFoldDB" id="A0A383CWI6"/>
<dbReference type="Pfam" id="PF04055">
    <property type="entry name" value="Radical_SAM"/>
    <property type="match status" value="1"/>
</dbReference>
<protein>
    <recommendedName>
        <fullName evidence="1">Radical SAM core domain-containing protein</fullName>
    </recommendedName>
</protein>
<dbReference type="Gene3D" id="3.80.30.20">
    <property type="entry name" value="tm_1862 like domain"/>
    <property type="match status" value="1"/>
</dbReference>
<dbReference type="SUPFAM" id="SSF102114">
    <property type="entry name" value="Radical SAM enzymes"/>
    <property type="match status" value="1"/>
</dbReference>
<dbReference type="InterPro" id="IPR006638">
    <property type="entry name" value="Elp3/MiaA/NifB-like_rSAM"/>
</dbReference>
<dbReference type="GO" id="GO:0005829">
    <property type="term" value="C:cytosol"/>
    <property type="evidence" value="ECO:0007669"/>
    <property type="project" value="TreeGrafter"/>
</dbReference>
<organism evidence="2">
    <name type="scientific">marine metagenome</name>
    <dbReference type="NCBI Taxonomy" id="408172"/>
    <lineage>
        <taxon>unclassified sequences</taxon>
        <taxon>metagenomes</taxon>
        <taxon>ecological metagenomes</taxon>
    </lineage>
</organism>
<reference evidence="2" key="1">
    <citation type="submission" date="2018-05" db="EMBL/GenBank/DDBJ databases">
        <authorList>
            <person name="Lanie J.A."/>
            <person name="Ng W.-L."/>
            <person name="Kazmierczak K.M."/>
            <person name="Andrzejewski T.M."/>
            <person name="Davidsen T.M."/>
            <person name="Wayne K.J."/>
            <person name="Tettelin H."/>
            <person name="Glass J.I."/>
            <person name="Rusch D."/>
            <person name="Podicherti R."/>
            <person name="Tsui H.-C.T."/>
            <person name="Winkler M.E."/>
        </authorList>
    </citation>
    <scope>NUCLEOTIDE SEQUENCE</scope>
</reference>
<dbReference type="GO" id="GO:0051539">
    <property type="term" value="F:4 iron, 4 sulfur cluster binding"/>
    <property type="evidence" value="ECO:0007669"/>
    <property type="project" value="TreeGrafter"/>
</dbReference>
<dbReference type="PROSITE" id="PS51918">
    <property type="entry name" value="RADICAL_SAM"/>
    <property type="match status" value="1"/>
</dbReference>
<dbReference type="PANTHER" id="PTHR43020:SF2">
    <property type="entry name" value="MITOCHONDRIAL TRNA METHYLTHIOTRANSFERASE CDK5RAP1"/>
    <property type="match status" value="1"/>
</dbReference>
<feature type="domain" description="Radical SAM core" evidence="1">
    <location>
        <begin position="1"/>
        <end position="175"/>
    </location>
</feature>
<dbReference type="InterPro" id="IPR023404">
    <property type="entry name" value="rSAM_horseshoe"/>
</dbReference>
<feature type="non-terminal residue" evidence="2">
    <location>
        <position position="1"/>
    </location>
</feature>
<proteinExistence type="predicted"/>
<dbReference type="GO" id="GO:0035597">
    <property type="term" value="F:tRNA-2-methylthio-N(6)-dimethylallyladenosine(37) synthase activity"/>
    <property type="evidence" value="ECO:0007669"/>
    <property type="project" value="TreeGrafter"/>
</dbReference>
<name>A0A383CWI6_9ZZZZ</name>
<sequence length="238" mass="26066">SYGLDLSGGTTTETGQGLVHLLEGIGTVAGDFRVRLSSIDPVHVSNELLQLMKNDPRMCPYLHVSMQSGNSLILKRMKRRYDATYLYECLSAAREKIPDLVLGADVMVGFPTESIDQFADTLAAIRDLEIAFPHVFTYSPRPGTPAAKIPKQIPSIERRRRSAVLRAAGREILDRSLKSWTGRRSVVLLERPVGNGELGHNARLANYMPVRIDPQGKAPGQFLDAVVSGVDNGSLIAE</sequence>
<gene>
    <name evidence="2" type="ORF">METZ01_LOCUS489551</name>
</gene>
<dbReference type="InterPro" id="IPR007197">
    <property type="entry name" value="rSAM"/>
</dbReference>
<feature type="non-terminal residue" evidence="2">
    <location>
        <position position="238"/>
    </location>
</feature>
<dbReference type="PANTHER" id="PTHR43020">
    <property type="entry name" value="CDK5 REGULATORY SUBUNIT-ASSOCIATED PROTEIN 1"/>
    <property type="match status" value="1"/>
</dbReference>
<dbReference type="EMBL" id="UINC01212387">
    <property type="protein sequence ID" value="SVE36697.1"/>
    <property type="molecule type" value="Genomic_DNA"/>
</dbReference>
<dbReference type="InterPro" id="IPR058240">
    <property type="entry name" value="rSAM_sf"/>
</dbReference>
<dbReference type="SMART" id="SM00729">
    <property type="entry name" value="Elp3"/>
    <property type="match status" value="1"/>
</dbReference>
<accession>A0A383CWI6</accession>
<evidence type="ECO:0000259" key="1">
    <source>
        <dbReference type="PROSITE" id="PS51918"/>
    </source>
</evidence>